<dbReference type="PANTHER" id="PTHR11662">
    <property type="entry name" value="SOLUTE CARRIER FAMILY 17"/>
    <property type="match status" value="1"/>
</dbReference>
<evidence type="ECO:0000256" key="3">
    <source>
        <dbReference type="ARBA" id="ARBA00022989"/>
    </source>
</evidence>
<keyword evidence="2 5" id="KW-0812">Transmembrane</keyword>
<evidence type="ECO:0000313" key="7">
    <source>
        <dbReference type="Proteomes" id="UP000008912"/>
    </source>
</evidence>
<dbReference type="InterPro" id="IPR036259">
    <property type="entry name" value="MFS_trans_sf"/>
</dbReference>
<dbReference type="Ensembl" id="ENSAMET00000036038.1">
    <property type="protein sequence ID" value="ENSAMEP00000035107.1"/>
    <property type="gene ID" value="ENSAMEG00000009948.2"/>
</dbReference>
<proteinExistence type="predicted"/>
<dbReference type="Gene3D" id="1.20.1250.20">
    <property type="entry name" value="MFS general substrate transporter like domains"/>
    <property type="match status" value="1"/>
</dbReference>
<organism evidence="6 7">
    <name type="scientific">Ailuropoda melanoleuca</name>
    <name type="common">Giant panda</name>
    <dbReference type="NCBI Taxonomy" id="9646"/>
    <lineage>
        <taxon>Eukaryota</taxon>
        <taxon>Metazoa</taxon>
        <taxon>Chordata</taxon>
        <taxon>Craniata</taxon>
        <taxon>Vertebrata</taxon>
        <taxon>Euteleostomi</taxon>
        <taxon>Mammalia</taxon>
        <taxon>Eutheria</taxon>
        <taxon>Laurasiatheria</taxon>
        <taxon>Carnivora</taxon>
        <taxon>Caniformia</taxon>
        <taxon>Ursidae</taxon>
        <taxon>Ailuropoda</taxon>
    </lineage>
</organism>
<dbReference type="GO" id="GO:0006820">
    <property type="term" value="P:monoatomic anion transport"/>
    <property type="evidence" value="ECO:0007669"/>
    <property type="project" value="TreeGrafter"/>
</dbReference>
<name>A0A7N5K550_AILME</name>
<evidence type="ECO:0000256" key="1">
    <source>
        <dbReference type="ARBA" id="ARBA00004141"/>
    </source>
</evidence>
<sequence length="219" mass="23604">MSLSIAMPAMVTGTARPGLLNATAGRPSTDSQDGWNETLQQLEAVDSSPGWSLPIKAMMKSLPLWGILVFYFTEFWIISILMAYTPIYINSVLHVNLRDSGILSSLLLAVAFISSILGGLLADFLHSRKIFRLVTIRKLSTAIGKDTDGCWGCGKLRVVFSLCVCPPAAGVLIPSVVLVSLHWVRSSISTSMGLWALSSSATTFCQIGALVNFLDIAPR</sequence>
<dbReference type="PANTHER" id="PTHR11662:SF284">
    <property type="entry name" value="SMALL INTESTINE URATE EXPORTER-RELATED"/>
    <property type="match status" value="1"/>
</dbReference>
<dbReference type="GeneTree" id="ENSGT00940000160894"/>
<keyword evidence="7" id="KW-1185">Reference proteome</keyword>
<evidence type="ECO:0000256" key="4">
    <source>
        <dbReference type="ARBA" id="ARBA00023136"/>
    </source>
</evidence>
<reference evidence="6" key="3">
    <citation type="submission" date="2025-09" db="UniProtKB">
        <authorList>
            <consortium name="Ensembl"/>
        </authorList>
    </citation>
    <scope>IDENTIFICATION</scope>
</reference>
<feature type="transmembrane region" description="Helical" evidence="5">
    <location>
        <begin position="64"/>
        <end position="89"/>
    </location>
</feature>
<dbReference type="GO" id="GO:0044341">
    <property type="term" value="P:sodium-dependent phosphate transport"/>
    <property type="evidence" value="ECO:0007669"/>
    <property type="project" value="TreeGrafter"/>
</dbReference>
<feature type="transmembrane region" description="Helical" evidence="5">
    <location>
        <begin position="193"/>
        <end position="214"/>
    </location>
</feature>
<protein>
    <submittedName>
        <fullName evidence="6">Solute carrier family 17 member 4</fullName>
    </submittedName>
</protein>
<dbReference type="GO" id="GO:0016324">
    <property type="term" value="C:apical plasma membrane"/>
    <property type="evidence" value="ECO:0007669"/>
    <property type="project" value="TreeGrafter"/>
</dbReference>
<gene>
    <name evidence="6" type="primary">SLC17A4</name>
</gene>
<evidence type="ECO:0000256" key="2">
    <source>
        <dbReference type="ARBA" id="ARBA00022692"/>
    </source>
</evidence>
<keyword evidence="4 5" id="KW-0472">Membrane</keyword>
<dbReference type="InterPro" id="IPR050382">
    <property type="entry name" value="MFS_Na/Anion_cotransporter"/>
</dbReference>
<dbReference type="AlphaFoldDB" id="A0A7N5K550"/>
<comment type="subcellular location">
    <subcellularLocation>
        <location evidence="1">Membrane</location>
        <topology evidence="1">Multi-pass membrane protein</topology>
    </subcellularLocation>
</comment>
<dbReference type="GO" id="GO:0022857">
    <property type="term" value="F:transmembrane transporter activity"/>
    <property type="evidence" value="ECO:0007669"/>
    <property type="project" value="TreeGrafter"/>
</dbReference>
<reference evidence="6" key="2">
    <citation type="submission" date="2025-08" db="UniProtKB">
        <authorList>
            <consortium name="Ensembl"/>
        </authorList>
    </citation>
    <scope>IDENTIFICATION</scope>
</reference>
<dbReference type="SUPFAM" id="SSF103473">
    <property type="entry name" value="MFS general substrate transporter"/>
    <property type="match status" value="1"/>
</dbReference>
<evidence type="ECO:0000313" key="6">
    <source>
        <dbReference type="Ensembl" id="ENSAMEP00000035107.1"/>
    </source>
</evidence>
<accession>A0A7N5K550</accession>
<feature type="transmembrane region" description="Helical" evidence="5">
    <location>
        <begin position="158"/>
        <end position="181"/>
    </location>
</feature>
<reference evidence="6 7" key="1">
    <citation type="journal article" date="2010" name="Nature">
        <title>The sequence and de novo assembly of the giant panda genome.</title>
        <authorList>
            <person name="Li R."/>
            <person name="Fan W."/>
            <person name="Tian G."/>
            <person name="Zhu H."/>
            <person name="He L."/>
            <person name="Cai J."/>
            <person name="Huang Q."/>
            <person name="Cai Q."/>
            <person name="Li B."/>
            <person name="Bai Y."/>
            <person name="Zhang Z."/>
            <person name="Zhang Y."/>
            <person name="Wang W."/>
            <person name="Li J."/>
            <person name="Wei F."/>
            <person name="Li H."/>
            <person name="Jian M."/>
            <person name="Li J."/>
            <person name="Zhang Z."/>
            <person name="Nielsen R."/>
            <person name="Li D."/>
            <person name="Gu W."/>
            <person name="Yang Z."/>
            <person name="Xuan Z."/>
            <person name="Ryder O.A."/>
            <person name="Leung F.C."/>
            <person name="Zhou Y."/>
            <person name="Cao J."/>
            <person name="Sun X."/>
            <person name="Fu Y."/>
            <person name="Fang X."/>
            <person name="Guo X."/>
            <person name="Wang B."/>
            <person name="Hou R."/>
            <person name="Shen F."/>
            <person name="Mu B."/>
            <person name="Ni P."/>
            <person name="Lin R."/>
            <person name="Qian W."/>
            <person name="Wang G."/>
            <person name="Yu C."/>
            <person name="Nie W."/>
            <person name="Wang J."/>
            <person name="Wu Z."/>
            <person name="Liang H."/>
            <person name="Min J."/>
            <person name="Wu Q."/>
            <person name="Cheng S."/>
            <person name="Ruan J."/>
            <person name="Wang M."/>
            <person name="Shi Z."/>
            <person name="Wen M."/>
            <person name="Liu B."/>
            <person name="Ren X."/>
            <person name="Zheng H."/>
            <person name="Dong D."/>
            <person name="Cook K."/>
            <person name="Shan G."/>
            <person name="Zhang H."/>
            <person name="Kosiol C."/>
            <person name="Xie X."/>
            <person name="Lu Z."/>
            <person name="Zheng H."/>
            <person name="Li Y."/>
            <person name="Steiner C.C."/>
            <person name="Lam T.T."/>
            <person name="Lin S."/>
            <person name="Zhang Q."/>
            <person name="Li G."/>
            <person name="Tian J."/>
            <person name="Gong T."/>
            <person name="Liu H."/>
            <person name="Zhang D."/>
            <person name="Fang L."/>
            <person name="Ye C."/>
            <person name="Zhang J."/>
            <person name="Hu W."/>
            <person name="Xu A."/>
            <person name="Ren Y."/>
            <person name="Zhang G."/>
            <person name="Bruford M.W."/>
            <person name="Li Q."/>
            <person name="Ma L."/>
            <person name="Guo Y."/>
            <person name="An N."/>
            <person name="Hu Y."/>
            <person name="Zheng Y."/>
            <person name="Shi Y."/>
            <person name="Li Z."/>
            <person name="Liu Q."/>
            <person name="Chen Y."/>
            <person name="Zhao J."/>
            <person name="Qu N."/>
            <person name="Zhao S."/>
            <person name="Tian F."/>
            <person name="Wang X."/>
            <person name="Wang H."/>
            <person name="Xu L."/>
            <person name="Liu X."/>
            <person name="Vinar T."/>
            <person name="Wang Y."/>
            <person name="Lam T.W."/>
            <person name="Yiu S.M."/>
            <person name="Liu S."/>
            <person name="Zhang H."/>
            <person name="Li D."/>
            <person name="Huang Y."/>
            <person name="Wang X."/>
            <person name="Yang G."/>
            <person name="Jiang Z."/>
            <person name="Wang J."/>
            <person name="Qin N."/>
            <person name="Li L."/>
            <person name="Li J."/>
            <person name="Bolund L."/>
            <person name="Kristiansen K."/>
            <person name="Wong G.K."/>
            <person name="Olson M."/>
            <person name="Zhang X."/>
            <person name="Li S."/>
            <person name="Yang H."/>
            <person name="Wang J."/>
            <person name="Wang J."/>
        </authorList>
    </citation>
    <scope>NUCLEOTIDE SEQUENCE [LARGE SCALE GENOMIC DNA]</scope>
</reference>
<evidence type="ECO:0000256" key="5">
    <source>
        <dbReference type="SAM" id="Phobius"/>
    </source>
</evidence>
<keyword evidence="3 5" id="KW-1133">Transmembrane helix</keyword>
<dbReference type="Proteomes" id="UP000008912">
    <property type="component" value="Unassembled WGS sequence"/>
</dbReference>
<feature type="transmembrane region" description="Helical" evidence="5">
    <location>
        <begin position="101"/>
        <end position="122"/>
    </location>
</feature>